<keyword evidence="3" id="KW-0328">Glycosyltransferase</keyword>
<dbReference type="GO" id="GO:0005886">
    <property type="term" value="C:plasma membrane"/>
    <property type="evidence" value="ECO:0007669"/>
    <property type="project" value="UniProtKB-SubCell"/>
</dbReference>
<comment type="caution">
    <text evidence="9">The sequence shown here is derived from an EMBL/GenBank/DDBJ whole genome shotgun (WGS) entry which is preliminary data.</text>
</comment>
<keyword evidence="5 8" id="KW-0812">Transmembrane</keyword>
<feature type="transmembrane region" description="Helical" evidence="8">
    <location>
        <begin position="160"/>
        <end position="185"/>
    </location>
</feature>
<evidence type="ECO:0000313" key="10">
    <source>
        <dbReference type="Proteomes" id="UP000176424"/>
    </source>
</evidence>
<dbReference type="PANTHER" id="PTHR33908:SF3">
    <property type="entry name" value="UNDECAPRENYL PHOSPHATE-ALPHA-4-AMINO-4-DEOXY-L-ARABINOSE ARABINOSYL TRANSFERASE"/>
    <property type="match status" value="1"/>
</dbReference>
<keyword evidence="4" id="KW-0808">Transferase</keyword>
<dbReference type="GO" id="GO:0009103">
    <property type="term" value="P:lipopolysaccharide biosynthetic process"/>
    <property type="evidence" value="ECO:0007669"/>
    <property type="project" value="UniProtKB-ARBA"/>
</dbReference>
<protein>
    <recommendedName>
        <fullName evidence="11">Glycosyltransferase RgtA/B/C/D-like domain-containing protein</fullName>
    </recommendedName>
</protein>
<reference evidence="9 10" key="1">
    <citation type="journal article" date="2016" name="Nat. Commun.">
        <title>Thousands of microbial genomes shed light on interconnected biogeochemical processes in an aquifer system.</title>
        <authorList>
            <person name="Anantharaman K."/>
            <person name="Brown C.T."/>
            <person name="Hug L.A."/>
            <person name="Sharon I."/>
            <person name="Castelle C.J."/>
            <person name="Probst A.J."/>
            <person name="Thomas B.C."/>
            <person name="Singh A."/>
            <person name="Wilkins M.J."/>
            <person name="Karaoz U."/>
            <person name="Brodie E.L."/>
            <person name="Williams K.H."/>
            <person name="Hubbard S.S."/>
            <person name="Banfield J.F."/>
        </authorList>
    </citation>
    <scope>NUCLEOTIDE SEQUENCE [LARGE SCALE GENOMIC DNA]</scope>
</reference>
<evidence type="ECO:0000256" key="7">
    <source>
        <dbReference type="ARBA" id="ARBA00023136"/>
    </source>
</evidence>
<dbReference type="EMBL" id="MEXR01000001">
    <property type="protein sequence ID" value="OGD10666.1"/>
    <property type="molecule type" value="Genomic_DNA"/>
</dbReference>
<feature type="transmembrane region" description="Helical" evidence="8">
    <location>
        <begin position="197"/>
        <end position="216"/>
    </location>
</feature>
<dbReference type="STRING" id="1797263.A2397_00145"/>
<sequence>MRQLLAVILLTSFFRLFQLSVNPVGMYWDELDTGYQAYSLLQTGRDYFGNLFPAHLQSFADYRSGLYMYLTVPLVKLLGLTPVSVRLTAAAFSIVSVFLIYYLAKKHLGFGKFSWIPSLVIGLAPWMAIQGRIAAESALLIPLILLGLIYFFSKRYSLSALFFALTLWTYGTTKLFLPILLILLVVTNLRRLNFRQLLIPGLIFAVVAFLPVFETFSKPVGRRMTEVSVLTDPTIKTQVDFQRLQAALGWGAARKLGMQPGLPEKITINKLTAWGQIMLGNYVSALSPEFLFLSGDPNLRHHIPAPLTGQFYLIDLIAFVIGISFLLTAKNFQHRNLLLLWLLLSPLPSIITRDGGNHAPRLIFEFIPVVLVISYGLKSLLSRRLLKFGYLAVLFCSLSFFYYYFFSTYKVISAPEFDTGFLPAVQTAVANSSKYDRVILDGANESLLMAYLFVARPNPAQFQKSFPLPSGKIIEGVEGYQFGNIVVLYPGIRNWSKITASGSNFVVVSTLSPGLENITSQDAVLGPDSTPLFVTLEARSSGPIGTPDREL</sequence>
<keyword evidence="7 8" id="KW-0472">Membrane</keyword>
<keyword evidence="6 8" id="KW-1133">Transmembrane helix</keyword>
<evidence type="ECO:0000256" key="6">
    <source>
        <dbReference type="ARBA" id="ARBA00022989"/>
    </source>
</evidence>
<evidence type="ECO:0000256" key="8">
    <source>
        <dbReference type="SAM" id="Phobius"/>
    </source>
</evidence>
<organism evidence="9 10">
    <name type="scientific">Candidatus Amesbacteria bacterium RIFOXYB1_FULL_44_23</name>
    <dbReference type="NCBI Taxonomy" id="1797263"/>
    <lineage>
        <taxon>Bacteria</taxon>
        <taxon>Candidatus Amesiibacteriota</taxon>
    </lineage>
</organism>
<evidence type="ECO:0000256" key="5">
    <source>
        <dbReference type="ARBA" id="ARBA00022692"/>
    </source>
</evidence>
<dbReference type="GO" id="GO:0010041">
    <property type="term" value="P:response to iron(III) ion"/>
    <property type="evidence" value="ECO:0007669"/>
    <property type="project" value="TreeGrafter"/>
</dbReference>
<dbReference type="GO" id="GO:0016763">
    <property type="term" value="F:pentosyltransferase activity"/>
    <property type="evidence" value="ECO:0007669"/>
    <property type="project" value="TreeGrafter"/>
</dbReference>
<feature type="transmembrane region" description="Helical" evidence="8">
    <location>
        <begin position="388"/>
        <end position="406"/>
    </location>
</feature>
<comment type="subcellular location">
    <subcellularLocation>
        <location evidence="1">Cell membrane</location>
        <topology evidence="1">Multi-pass membrane protein</topology>
    </subcellularLocation>
</comment>
<dbReference type="Proteomes" id="UP000176424">
    <property type="component" value="Unassembled WGS sequence"/>
</dbReference>
<evidence type="ECO:0008006" key="11">
    <source>
        <dbReference type="Google" id="ProtNLM"/>
    </source>
</evidence>
<proteinExistence type="predicted"/>
<dbReference type="InterPro" id="IPR050297">
    <property type="entry name" value="LipidA_mod_glycosyltrf_83"/>
</dbReference>
<feature type="transmembrane region" description="Helical" evidence="8">
    <location>
        <begin position="336"/>
        <end position="352"/>
    </location>
</feature>
<feature type="transmembrane region" description="Helical" evidence="8">
    <location>
        <begin position="311"/>
        <end position="329"/>
    </location>
</feature>
<gene>
    <name evidence="9" type="ORF">A2397_00145</name>
</gene>
<dbReference type="AlphaFoldDB" id="A0A1F4ZXV2"/>
<keyword evidence="2" id="KW-1003">Cell membrane</keyword>
<evidence type="ECO:0000256" key="4">
    <source>
        <dbReference type="ARBA" id="ARBA00022679"/>
    </source>
</evidence>
<feature type="transmembrane region" description="Helical" evidence="8">
    <location>
        <begin position="133"/>
        <end position="153"/>
    </location>
</feature>
<dbReference type="PANTHER" id="PTHR33908">
    <property type="entry name" value="MANNOSYLTRANSFERASE YKCB-RELATED"/>
    <property type="match status" value="1"/>
</dbReference>
<name>A0A1F4ZXV2_9BACT</name>
<feature type="transmembrane region" description="Helical" evidence="8">
    <location>
        <begin position="358"/>
        <end position="376"/>
    </location>
</feature>
<feature type="transmembrane region" description="Helical" evidence="8">
    <location>
        <begin position="83"/>
        <end position="103"/>
    </location>
</feature>
<evidence type="ECO:0000256" key="3">
    <source>
        <dbReference type="ARBA" id="ARBA00022676"/>
    </source>
</evidence>
<evidence type="ECO:0000313" key="9">
    <source>
        <dbReference type="EMBL" id="OGD10666.1"/>
    </source>
</evidence>
<evidence type="ECO:0000256" key="1">
    <source>
        <dbReference type="ARBA" id="ARBA00004651"/>
    </source>
</evidence>
<evidence type="ECO:0000256" key="2">
    <source>
        <dbReference type="ARBA" id="ARBA00022475"/>
    </source>
</evidence>
<accession>A0A1F4ZXV2</accession>